<proteinExistence type="predicted"/>
<evidence type="ECO:0000313" key="1">
    <source>
        <dbReference type="EMBL" id="GAV08006.1"/>
    </source>
</evidence>
<dbReference type="AlphaFoldDB" id="A0A1D1W3Y8"/>
<accession>A0A1D1W3Y8</accession>
<evidence type="ECO:0000313" key="2">
    <source>
        <dbReference type="Proteomes" id="UP000186922"/>
    </source>
</evidence>
<protein>
    <submittedName>
        <fullName evidence="1">Uncharacterized protein</fullName>
    </submittedName>
</protein>
<reference evidence="1 2" key="1">
    <citation type="journal article" date="2016" name="Nat. Commun.">
        <title>Extremotolerant tardigrade genome and improved radiotolerance of human cultured cells by tardigrade-unique protein.</title>
        <authorList>
            <person name="Hashimoto T."/>
            <person name="Horikawa D.D."/>
            <person name="Saito Y."/>
            <person name="Kuwahara H."/>
            <person name="Kozuka-Hata H."/>
            <person name="Shin-I T."/>
            <person name="Minakuchi Y."/>
            <person name="Ohishi K."/>
            <person name="Motoyama A."/>
            <person name="Aizu T."/>
            <person name="Enomoto A."/>
            <person name="Kondo K."/>
            <person name="Tanaka S."/>
            <person name="Hara Y."/>
            <person name="Koshikawa S."/>
            <person name="Sagara H."/>
            <person name="Miura T."/>
            <person name="Yokobori S."/>
            <person name="Miyagawa K."/>
            <person name="Suzuki Y."/>
            <person name="Kubo T."/>
            <person name="Oyama M."/>
            <person name="Kohara Y."/>
            <person name="Fujiyama A."/>
            <person name="Arakawa K."/>
            <person name="Katayama T."/>
            <person name="Toyoda A."/>
            <person name="Kunieda T."/>
        </authorList>
    </citation>
    <scope>NUCLEOTIDE SEQUENCE [LARGE SCALE GENOMIC DNA]</scope>
    <source>
        <strain evidence="1 2">YOKOZUNA-1</strain>
    </source>
</reference>
<dbReference type="Proteomes" id="UP000186922">
    <property type="component" value="Unassembled WGS sequence"/>
</dbReference>
<sequence length="157" mass="17542">MAEFTYNNVRKIFRFPGDHFIDTIENAAKVRMLLAEQSSEASFVASLVFLQLCNLAAATKASDVKTIEINWSTFAGPYKAFLKLSAKVAEDVANKIPRKPAGNKEAAILRAIYESLQDNSFIKILSENEMVGSCVCERLVSFLRDYWNCLTGIHPTI</sequence>
<organism evidence="1 2">
    <name type="scientific">Ramazzottius varieornatus</name>
    <name type="common">Water bear</name>
    <name type="synonym">Tardigrade</name>
    <dbReference type="NCBI Taxonomy" id="947166"/>
    <lineage>
        <taxon>Eukaryota</taxon>
        <taxon>Metazoa</taxon>
        <taxon>Ecdysozoa</taxon>
        <taxon>Tardigrada</taxon>
        <taxon>Eutardigrada</taxon>
        <taxon>Parachela</taxon>
        <taxon>Hypsibioidea</taxon>
        <taxon>Ramazzottiidae</taxon>
        <taxon>Ramazzottius</taxon>
    </lineage>
</organism>
<dbReference type="EMBL" id="BDGG01000016">
    <property type="protein sequence ID" value="GAV08006.1"/>
    <property type="molecule type" value="Genomic_DNA"/>
</dbReference>
<keyword evidence="2" id="KW-1185">Reference proteome</keyword>
<comment type="caution">
    <text evidence="1">The sequence shown here is derived from an EMBL/GenBank/DDBJ whole genome shotgun (WGS) entry which is preliminary data.</text>
</comment>
<gene>
    <name evidence="1" type="primary">RvY_17768-1</name>
    <name evidence="1" type="synonym">RvY_17768.1</name>
    <name evidence="1" type="ORF">RvY_17768</name>
</gene>
<name>A0A1D1W3Y8_RAMVA</name>